<dbReference type="Gene3D" id="2.60.40.150">
    <property type="entry name" value="C2 domain"/>
    <property type="match status" value="2"/>
</dbReference>
<feature type="region of interest" description="Disordered" evidence="11">
    <location>
        <begin position="1"/>
        <end position="155"/>
    </location>
</feature>
<keyword evidence="15" id="KW-1185">Reference proteome</keyword>
<dbReference type="PANTHER" id="PTHR47348:SF3">
    <property type="entry name" value="MEIOTICALLY UP-REGULATED GENE 190 PROTEIN"/>
    <property type="match status" value="1"/>
</dbReference>
<evidence type="ECO:0000256" key="7">
    <source>
        <dbReference type="ARBA" id="ARBA00022989"/>
    </source>
</evidence>
<feature type="compositionally biased region" description="Basic and acidic residues" evidence="11">
    <location>
        <begin position="80"/>
        <end position="96"/>
    </location>
</feature>
<dbReference type="InterPro" id="IPR037765">
    <property type="entry name" value="C2B_Tricalbin"/>
</dbReference>
<dbReference type="InterPro" id="IPR000008">
    <property type="entry name" value="C2_dom"/>
</dbReference>
<evidence type="ECO:0000256" key="1">
    <source>
        <dbReference type="ARBA" id="ARBA00004586"/>
    </source>
</evidence>
<dbReference type="GO" id="GO:0006869">
    <property type="term" value="P:lipid transport"/>
    <property type="evidence" value="ECO:0007669"/>
    <property type="project" value="UniProtKB-KW"/>
</dbReference>
<comment type="subcellular location">
    <subcellularLocation>
        <location evidence="1">Endoplasmic reticulum membrane</location>
    </subcellularLocation>
</comment>
<feature type="region of interest" description="Disordered" evidence="11">
    <location>
        <begin position="838"/>
        <end position="865"/>
    </location>
</feature>
<dbReference type="RefSeq" id="XP_025367424.1">
    <property type="nucleotide sequence ID" value="XM_025511158.1"/>
</dbReference>
<keyword evidence="3" id="KW-0597">Phosphoprotein</keyword>
<dbReference type="EMBL" id="KZ819423">
    <property type="protein sequence ID" value="PWN40264.1"/>
    <property type="molecule type" value="Genomic_DNA"/>
</dbReference>
<dbReference type="Pfam" id="PF00168">
    <property type="entry name" value="C2"/>
    <property type="match status" value="2"/>
</dbReference>
<evidence type="ECO:0000256" key="8">
    <source>
        <dbReference type="ARBA" id="ARBA00023055"/>
    </source>
</evidence>
<dbReference type="Proteomes" id="UP000245783">
    <property type="component" value="Unassembled WGS sequence"/>
</dbReference>
<feature type="compositionally biased region" description="Basic and acidic residues" evidence="11">
    <location>
        <begin position="1"/>
        <end position="16"/>
    </location>
</feature>
<organism evidence="14 15">
    <name type="scientific">Ceraceosorus guamensis</name>
    <dbReference type="NCBI Taxonomy" id="1522189"/>
    <lineage>
        <taxon>Eukaryota</taxon>
        <taxon>Fungi</taxon>
        <taxon>Dikarya</taxon>
        <taxon>Basidiomycota</taxon>
        <taxon>Ustilaginomycotina</taxon>
        <taxon>Exobasidiomycetes</taxon>
        <taxon>Ceraceosorales</taxon>
        <taxon>Ceraceosoraceae</taxon>
        <taxon>Ceraceosorus</taxon>
    </lineage>
</organism>
<dbReference type="CDD" id="cd21676">
    <property type="entry name" value="SMP_Mug190"/>
    <property type="match status" value="1"/>
</dbReference>
<evidence type="ECO:0008006" key="16">
    <source>
        <dbReference type="Google" id="ProtNLM"/>
    </source>
</evidence>
<keyword evidence="2" id="KW-0813">Transport</keyword>
<evidence type="ECO:0000256" key="9">
    <source>
        <dbReference type="ARBA" id="ARBA00023121"/>
    </source>
</evidence>
<evidence type="ECO:0000259" key="12">
    <source>
        <dbReference type="PROSITE" id="PS50004"/>
    </source>
</evidence>
<feature type="compositionally biased region" description="Polar residues" evidence="11">
    <location>
        <begin position="30"/>
        <end position="50"/>
    </location>
</feature>
<feature type="region of interest" description="Disordered" evidence="11">
    <location>
        <begin position="1193"/>
        <end position="1353"/>
    </location>
</feature>
<keyword evidence="7" id="KW-1133">Transmembrane helix</keyword>
<feature type="compositionally biased region" description="Basic and acidic residues" evidence="11">
    <location>
        <begin position="1193"/>
        <end position="1207"/>
    </location>
</feature>
<dbReference type="SUPFAM" id="SSF49562">
    <property type="entry name" value="C2 domain (Calcium/lipid-binding domain, CaLB)"/>
    <property type="match status" value="2"/>
</dbReference>
<dbReference type="PANTHER" id="PTHR47348">
    <property type="entry name" value="MEIOTICALLY UP-REGULATED GENE 190 PROTEIN"/>
    <property type="match status" value="1"/>
</dbReference>
<feature type="compositionally biased region" description="Low complexity" evidence="11">
    <location>
        <begin position="1241"/>
        <end position="1250"/>
    </location>
</feature>
<dbReference type="GeneID" id="37033028"/>
<evidence type="ECO:0000256" key="11">
    <source>
        <dbReference type="SAM" id="MobiDB-lite"/>
    </source>
</evidence>
<feature type="compositionally biased region" description="Acidic residues" evidence="11">
    <location>
        <begin position="1296"/>
        <end position="1318"/>
    </location>
</feature>
<dbReference type="GO" id="GO:0005789">
    <property type="term" value="C:endoplasmic reticulum membrane"/>
    <property type="evidence" value="ECO:0007669"/>
    <property type="project" value="UniProtKB-SubCell"/>
</dbReference>
<dbReference type="GO" id="GO:0008289">
    <property type="term" value="F:lipid binding"/>
    <property type="evidence" value="ECO:0007669"/>
    <property type="project" value="UniProtKB-KW"/>
</dbReference>
<feature type="compositionally biased region" description="Polar residues" evidence="11">
    <location>
        <begin position="100"/>
        <end position="109"/>
    </location>
</feature>
<feature type="region of interest" description="Disordered" evidence="11">
    <location>
        <begin position="716"/>
        <end position="752"/>
    </location>
</feature>
<dbReference type="Pfam" id="PF25669">
    <property type="entry name" value="SMP_MUG190-like"/>
    <property type="match status" value="2"/>
</dbReference>
<dbReference type="Pfam" id="PF25331">
    <property type="entry name" value="C2_Mug190_3rd"/>
    <property type="match status" value="1"/>
</dbReference>
<keyword evidence="9" id="KW-0446">Lipid-binding</keyword>
<sequence length="1397" mass="152882">MSASKEGHTTPDRSDGDLAPSSPAPPLSARSTGEQSASAASIRTNATASTKARRALSGFKSRFASSNRRHRHTESAPPESFERLAAEDEREQEGIPHADSATQTTTVQREGSVRRRKPSLQSIKSLARRTSSVGNGNRSSAHSHQEDDAPPLPEKSLDAAAYDLDTGNAQAMEKVSNNVQRAPSAATRLHSYSHHASPPDSGSSKWKDPLASQRGLILRAVLITAIAAQVSAWLLHWSVGIIAAAIGAHVSLKLFERAGKDMAWEREAEERRKSAKQAHPETAEWVNHLLATVWPLISAEYFVPFIDLLEDALMQQVPGIVHGCRVEGLDQGTIPLRIVDFKRLPDDDESFSQSETTSKSARKQETLEEDRTQQHDAPALDVGDFVNLEVSFAYRGPQARRRKAQSNKVEGLDTPTDAHRGVNDGNEDDDSTGIEQIHLLLYMAIGLQKIAAVQVPVWIEMLGIEGKMRVRLQMTPAAPFVKHVAFCFVDKPRIEISAKPLSKRMVIDAMNLPLISSYVLHSIERVIKDFIAPQSYTVDVGSLLGAGDGPQNIYALGVMAVVLHRANGLAAADVGGTSDPYVGISFARAGKPLYLSRVMARTKNPVWGETSFLLVGPDEVRDHERLRLAVYDADRFSADDELGHVDVSISRLIRRSLNRPGQPGHVSFLEHRQDDLAPARRGASVQGSLNYSVGFFRLAQPASGHRATRTHLLQQAANKANSPAESSPGPPSASTPHETAGVGTQSATSEADKLDVAASHEALPLSQYYTGFDRFMNSLGFPLDAELMKQRAERHQRIAKLTRMIAGDAEATSAPPEPEWPSGILAFHIHSIDGLEAQSSSSTYSSNSKRLAPKTRYTGNEEATGKAAPKFPSSYVQVLINDEAVFRTRTKALDPRPFINAGTERWIADWRKARIDFVVRDQRMRESDPILGLVGLRVADVLQSSSRSSGAWYTLTGGLGFGKIRITLVWRSVELSAPRPLAGWNVGVVEVSAARVHGIKRADLDIDRAAHLYFETVGGTAETDDVEAHSDSDQLGFEFPLKSPLRIAVRQRYPSFLYVHLRSDSRVPGRKYKHAYALTPLNRIADDTPLVQRLPLYSAAEWPKLEQHALGAFSATEVPPDKGKLRPVLEEMCTAAKDGAGDDHELVEGLKLVGHLDLAFVYHSGIAPEHKALTAGDQEMRFAFECYLASSDAGERDKPKSLSEQVRRTMSAKQTQGPLPERISSDSSLDKVTGPLRDPSPKASKAASAANKRMSMPPDSLRVDTAVNGEGSNSLHKRSVSVPVAEGKGKGRNEAQEEVDEDALYEEEAEAAQSDEEWDRSRDSAMDFDDDPTSPEGRRAKQRSLARQHKGVAQVKGVRSLMWIKQNAEDGIGRIKRVTGEQRKRVPKMESEGVSHF</sequence>
<evidence type="ECO:0000256" key="4">
    <source>
        <dbReference type="ARBA" id="ARBA00022692"/>
    </source>
</evidence>
<feature type="region of interest" description="Disordered" evidence="11">
    <location>
        <begin position="399"/>
        <end position="429"/>
    </location>
</feature>
<proteinExistence type="predicted"/>
<feature type="compositionally biased region" description="Basic and acidic residues" evidence="11">
    <location>
        <begin position="362"/>
        <end position="374"/>
    </location>
</feature>
<dbReference type="STRING" id="1522189.A0A316VSR7"/>
<protein>
    <recommendedName>
        <fullName evidence="16">C2 domain-containing protein</fullName>
    </recommendedName>
</protein>
<feature type="region of interest" description="Disordered" evidence="11">
    <location>
        <begin position="1369"/>
        <end position="1397"/>
    </location>
</feature>
<feature type="domain" description="SMP-LTD" evidence="13">
    <location>
        <begin position="279"/>
        <end position="541"/>
    </location>
</feature>
<dbReference type="SMART" id="SM00239">
    <property type="entry name" value="C2"/>
    <property type="match status" value="2"/>
</dbReference>
<accession>A0A316VSR7</accession>
<dbReference type="PROSITE" id="PS50004">
    <property type="entry name" value="C2"/>
    <property type="match status" value="2"/>
</dbReference>
<feature type="compositionally biased region" description="Basic residues" evidence="11">
    <location>
        <begin position="1340"/>
        <end position="1350"/>
    </location>
</feature>
<keyword evidence="8" id="KW-0445">Lipid transport</keyword>
<evidence type="ECO:0000256" key="5">
    <source>
        <dbReference type="ARBA" id="ARBA00022737"/>
    </source>
</evidence>
<evidence type="ECO:0000313" key="14">
    <source>
        <dbReference type="EMBL" id="PWN40264.1"/>
    </source>
</evidence>
<feature type="region of interest" description="Disordered" evidence="11">
    <location>
        <begin position="347"/>
        <end position="375"/>
    </location>
</feature>
<dbReference type="InterPro" id="IPR057349">
    <property type="entry name" value="C2_Mug190_3rd"/>
</dbReference>
<evidence type="ECO:0000256" key="2">
    <source>
        <dbReference type="ARBA" id="ARBA00022448"/>
    </source>
</evidence>
<keyword evidence="10" id="KW-0472">Membrane</keyword>
<reference evidence="14 15" key="1">
    <citation type="journal article" date="2018" name="Mol. Biol. Evol.">
        <title>Broad Genomic Sampling Reveals a Smut Pathogenic Ancestry of the Fungal Clade Ustilaginomycotina.</title>
        <authorList>
            <person name="Kijpornyongpan T."/>
            <person name="Mondo S.J."/>
            <person name="Barry K."/>
            <person name="Sandor L."/>
            <person name="Lee J."/>
            <person name="Lipzen A."/>
            <person name="Pangilinan J."/>
            <person name="LaButti K."/>
            <person name="Hainaut M."/>
            <person name="Henrissat B."/>
            <person name="Grigoriev I.V."/>
            <person name="Spatafora J.W."/>
            <person name="Aime M.C."/>
        </authorList>
    </citation>
    <scope>NUCLEOTIDE SEQUENCE [LARGE SCALE GENOMIC DNA]</scope>
    <source>
        <strain evidence="14 15">MCA 4658</strain>
    </source>
</reference>
<dbReference type="InterPro" id="IPR035892">
    <property type="entry name" value="C2_domain_sf"/>
</dbReference>
<evidence type="ECO:0000259" key="13">
    <source>
        <dbReference type="PROSITE" id="PS51847"/>
    </source>
</evidence>
<dbReference type="InParanoid" id="A0A316VSR7"/>
<evidence type="ECO:0000256" key="6">
    <source>
        <dbReference type="ARBA" id="ARBA00022824"/>
    </source>
</evidence>
<keyword evidence="5" id="KW-0677">Repeat</keyword>
<dbReference type="GO" id="GO:0061817">
    <property type="term" value="P:endoplasmic reticulum-plasma membrane tethering"/>
    <property type="evidence" value="ECO:0007669"/>
    <property type="project" value="InterPro"/>
</dbReference>
<feature type="compositionally biased region" description="Low complexity" evidence="11">
    <location>
        <begin position="839"/>
        <end position="848"/>
    </location>
</feature>
<evidence type="ECO:0000256" key="3">
    <source>
        <dbReference type="ARBA" id="ARBA00022553"/>
    </source>
</evidence>
<keyword evidence="4" id="KW-0812">Transmembrane</keyword>
<dbReference type="CDD" id="cd04052">
    <property type="entry name" value="C2B_Tricalbin-like"/>
    <property type="match status" value="1"/>
</dbReference>
<feature type="domain" description="C2" evidence="12">
    <location>
        <begin position="805"/>
        <end position="953"/>
    </location>
</feature>
<dbReference type="InterPro" id="IPR031468">
    <property type="entry name" value="SMP_LBD"/>
</dbReference>
<dbReference type="PROSITE" id="PS51847">
    <property type="entry name" value="SMP"/>
    <property type="match status" value="1"/>
</dbReference>
<name>A0A316VSR7_9BASI</name>
<feature type="region of interest" description="Disordered" evidence="11">
    <location>
        <begin position="179"/>
        <end position="207"/>
    </location>
</feature>
<gene>
    <name evidence="14" type="ORF">IE81DRAFT_234356</name>
</gene>
<evidence type="ECO:0000256" key="10">
    <source>
        <dbReference type="ARBA" id="ARBA00023136"/>
    </source>
</evidence>
<feature type="compositionally biased region" description="Polar residues" evidence="11">
    <location>
        <begin position="119"/>
        <end position="142"/>
    </location>
</feature>
<evidence type="ECO:0000313" key="15">
    <source>
        <dbReference type="Proteomes" id="UP000245783"/>
    </source>
</evidence>
<feature type="domain" description="C2" evidence="12">
    <location>
        <begin position="539"/>
        <end position="664"/>
    </location>
</feature>
<dbReference type="OrthoDB" id="419768at2759"/>
<keyword evidence="6" id="KW-0256">Endoplasmic reticulum</keyword>